<reference evidence="1 2" key="1">
    <citation type="submission" date="2020-01" db="EMBL/GenBank/DDBJ databases">
        <title>Herbidospora sp. NEAU-GS84 nov., a novel actinomycete isolated from soil.</title>
        <authorList>
            <person name="Han L."/>
        </authorList>
    </citation>
    <scope>NUCLEOTIDE SEQUENCE [LARGE SCALE GENOMIC DNA]</scope>
    <source>
        <strain evidence="1 2">NEAU-GS84</strain>
    </source>
</reference>
<evidence type="ECO:0000313" key="2">
    <source>
        <dbReference type="Proteomes" id="UP000479526"/>
    </source>
</evidence>
<sequence length="52" mass="6036">MATRHLAIYARDPEALAAFYQQHFQMDAIMVDPDGYLTFALLKLQMARHPWA</sequence>
<evidence type="ECO:0008006" key="3">
    <source>
        <dbReference type="Google" id="ProtNLM"/>
    </source>
</evidence>
<dbReference type="EMBL" id="WXEW01000009">
    <property type="protein sequence ID" value="NAS25936.1"/>
    <property type="molecule type" value="Genomic_DNA"/>
</dbReference>
<evidence type="ECO:0000313" key="1">
    <source>
        <dbReference type="EMBL" id="NAS25936.1"/>
    </source>
</evidence>
<dbReference type="AlphaFoldDB" id="A0A7C9NRY5"/>
<gene>
    <name evidence="1" type="ORF">GT755_30195</name>
</gene>
<proteinExistence type="predicted"/>
<keyword evidence="2" id="KW-1185">Reference proteome</keyword>
<dbReference type="CDD" id="cd06587">
    <property type="entry name" value="VOC"/>
    <property type="match status" value="1"/>
</dbReference>
<dbReference type="SUPFAM" id="SSF54593">
    <property type="entry name" value="Glyoxalase/Bleomycin resistance protein/Dihydroxybiphenyl dioxygenase"/>
    <property type="match status" value="1"/>
</dbReference>
<accession>A0A7C9NRY5</accession>
<comment type="caution">
    <text evidence="1">The sequence shown here is derived from an EMBL/GenBank/DDBJ whole genome shotgun (WGS) entry which is preliminary data.</text>
</comment>
<name>A0A7C9NRY5_9ACTN</name>
<organism evidence="1 2">
    <name type="scientific">Herbidospora solisilvae</name>
    <dbReference type="NCBI Taxonomy" id="2696284"/>
    <lineage>
        <taxon>Bacteria</taxon>
        <taxon>Bacillati</taxon>
        <taxon>Actinomycetota</taxon>
        <taxon>Actinomycetes</taxon>
        <taxon>Streptosporangiales</taxon>
        <taxon>Streptosporangiaceae</taxon>
        <taxon>Herbidospora</taxon>
    </lineage>
</organism>
<dbReference type="Proteomes" id="UP000479526">
    <property type="component" value="Unassembled WGS sequence"/>
</dbReference>
<dbReference type="InterPro" id="IPR029068">
    <property type="entry name" value="Glyas_Bleomycin-R_OHBP_Dase"/>
</dbReference>
<protein>
    <recommendedName>
        <fullName evidence="3">Glyoxalase/fosfomycin resistance/dioxygenase domain-containing protein</fullName>
    </recommendedName>
</protein>